<dbReference type="CDD" id="cd07040">
    <property type="entry name" value="HP"/>
    <property type="match status" value="1"/>
</dbReference>
<name>A0A1I5U707_9BACT</name>
<dbReference type="Proteomes" id="UP000199227">
    <property type="component" value="Unassembled WGS sequence"/>
</dbReference>
<proteinExistence type="predicted"/>
<keyword evidence="2" id="KW-1185">Reference proteome</keyword>
<dbReference type="SUPFAM" id="SSF53254">
    <property type="entry name" value="Phosphoglycerate mutase-like"/>
    <property type="match status" value="1"/>
</dbReference>
<dbReference type="EMBL" id="FOXB01000055">
    <property type="protein sequence ID" value="SFP90717.1"/>
    <property type="molecule type" value="Genomic_DNA"/>
</dbReference>
<organism evidence="1 2">
    <name type="scientific">Hydrogenimonas thermophila</name>
    <dbReference type="NCBI Taxonomy" id="223786"/>
    <lineage>
        <taxon>Bacteria</taxon>
        <taxon>Pseudomonadati</taxon>
        <taxon>Campylobacterota</taxon>
        <taxon>Epsilonproteobacteria</taxon>
        <taxon>Campylobacterales</taxon>
        <taxon>Hydrogenimonadaceae</taxon>
        <taxon>Hydrogenimonas</taxon>
    </lineage>
</organism>
<accession>A0A1I5U707</accession>
<sequence>MQKIILLRHGEVDIKDYKNIPADQFRKWIIDYNNSDIKSELSSKNETKNLLNKTDILICSNLKRSIQSAKIFNKIPFEINDVFNEAELPYSNWHLLKLNPKVWLIFFRILWLLGYSKNCESYKEAKIRAKKATKRLIELSKQNKPVILIGHGIINRLIRKELILQKWNETKKAKNKNWDYGVFELKT</sequence>
<dbReference type="InterPro" id="IPR013078">
    <property type="entry name" value="His_Pase_superF_clade-1"/>
</dbReference>
<evidence type="ECO:0000313" key="2">
    <source>
        <dbReference type="Proteomes" id="UP000199227"/>
    </source>
</evidence>
<dbReference type="InterPro" id="IPR029033">
    <property type="entry name" value="His_PPase_superfam"/>
</dbReference>
<protein>
    <submittedName>
        <fullName evidence="1">Broad specificity phosphatase PhoE</fullName>
    </submittedName>
</protein>
<dbReference type="STRING" id="223786.SAMN05216234_15514"/>
<reference evidence="1 2" key="1">
    <citation type="submission" date="2016-10" db="EMBL/GenBank/DDBJ databases">
        <authorList>
            <person name="de Groot N.N."/>
        </authorList>
    </citation>
    <scope>NUCLEOTIDE SEQUENCE [LARGE SCALE GENOMIC DNA]</scope>
    <source>
        <strain evidence="1 2">EP1-55-1</strain>
    </source>
</reference>
<dbReference type="RefSeq" id="WP_177202054.1">
    <property type="nucleotide sequence ID" value="NZ_FOXB01000055.1"/>
</dbReference>
<dbReference type="Pfam" id="PF00300">
    <property type="entry name" value="His_Phos_1"/>
    <property type="match status" value="1"/>
</dbReference>
<dbReference type="AlphaFoldDB" id="A0A1I5U707"/>
<evidence type="ECO:0000313" key="1">
    <source>
        <dbReference type="EMBL" id="SFP90717.1"/>
    </source>
</evidence>
<dbReference type="Gene3D" id="3.40.50.1240">
    <property type="entry name" value="Phosphoglycerate mutase-like"/>
    <property type="match status" value="1"/>
</dbReference>
<gene>
    <name evidence="1" type="ORF">SAMN05216234_15514</name>
</gene>